<dbReference type="EMBL" id="CP000851">
    <property type="protein sequence ID" value="ABV88646.1"/>
    <property type="molecule type" value="Genomic_DNA"/>
</dbReference>
<feature type="domain" description="Fe/B12 periplasmic-binding" evidence="2">
    <location>
        <begin position="50"/>
        <end position="310"/>
    </location>
</feature>
<dbReference type="Proteomes" id="UP000002608">
    <property type="component" value="Chromosome"/>
</dbReference>
<keyword evidence="1" id="KW-0732">Signal</keyword>
<evidence type="ECO:0000259" key="2">
    <source>
        <dbReference type="PROSITE" id="PS50983"/>
    </source>
</evidence>
<dbReference type="CDD" id="cd01149">
    <property type="entry name" value="HutB"/>
    <property type="match status" value="1"/>
</dbReference>
<dbReference type="HOGENOM" id="CLU_038034_6_0_6"/>
<dbReference type="Pfam" id="PF01497">
    <property type="entry name" value="Peripla_BP_2"/>
    <property type="match status" value="1"/>
</dbReference>
<gene>
    <name evidence="3" type="ordered locus">Spea_3331</name>
</gene>
<organism evidence="3 4">
    <name type="scientific">Shewanella pealeana (strain ATCC 700345 / ANG-SQ1)</name>
    <dbReference type="NCBI Taxonomy" id="398579"/>
    <lineage>
        <taxon>Bacteria</taxon>
        <taxon>Pseudomonadati</taxon>
        <taxon>Pseudomonadota</taxon>
        <taxon>Gammaproteobacteria</taxon>
        <taxon>Alteromonadales</taxon>
        <taxon>Shewanellaceae</taxon>
        <taxon>Shewanella</taxon>
    </lineage>
</organism>
<keyword evidence="4" id="KW-1185">Reference proteome</keyword>
<protein>
    <submittedName>
        <fullName evidence="3">Periplasmic binding protein</fullName>
    </submittedName>
</protein>
<dbReference type="InterPro" id="IPR002491">
    <property type="entry name" value="ABC_transptr_periplasmic_BD"/>
</dbReference>
<sequence length="312" mass="33049">MLNKILKQTIASAALCSMLTLSHSALAHDDHTHDKVANKTGAANQTESARVVSAGAGVTELVFALNAGNELVAVDSTSQLPKGHNEVAKLGYHRMLSAEGILALSPNLVLGTDAMGPKATLDVLSGANVKVIQLPDAHTQAQLLSNIDEMGKLLNRENQAKTLQNQVNQSFTKIEKKQQQIAQQGDAPKVLFLLLQADRPARVGGDDTAADIIIKLAGGKNIAGFSGYKSVSQEGILSLQPDVILISNRSDKAIESPIDDLLKQMPLLEHTPAGKNKHIQSLKPQALLGGLGLSAIEAADKLASDFINVNQY</sequence>
<name>A8H7V9_SHEPA</name>
<feature type="chain" id="PRO_5002723384" evidence="1">
    <location>
        <begin position="28"/>
        <end position="312"/>
    </location>
</feature>
<evidence type="ECO:0000256" key="1">
    <source>
        <dbReference type="SAM" id="SignalP"/>
    </source>
</evidence>
<reference evidence="3 4" key="1">
    <citation type="submission" date="2007-10" db="EMBL/GenBank/DDBJ databases">
        <title>Complete sequence of Shewanella pealeana ATCC 700345.</title>
        <authorList>
            <consortium name="US DOE Joint Genome Institute"/>
            <person name="Copeland A."/>
            <person name="Lucas S."/>
            <person name="Lapidus A."/>
            <person name="Barry K."/>
            <person name="Glavina del Rio T."/>
            <person name="Dalin E."/>
            <person name="Tice H."/>
            <person name="Pitluck S."/>
            <person name="Chertkov O."/>
            <person name="Brettin T."/>
            <person name="Bruce D."/>
            <person name="Detter J.C."/>
            <person name="Han C."/>
            <person name="Schmutz J."/>
            <person name="Larimer F."/>
            <person name="Land M."/>
            <person name="Hauser L."/>
            <person name="Kyrpides N."/>
            <person name="Kim E."/>
            <person name="Zhao J.-S.Z."/>
            <person name="Manno D."/>
            <person name="Hawari J."/>
            <person name="Richardson P."/>
        </authorList>
    </citation>
    <scope>NUCLEOTIDE SEQUENCE [LARGE SCALE GENOMIC DNA]</scope>
    <source>
        <strain evidence="4">ATCC 700345 / ANG-SQ1</strain>
    </source>
</reference>
<feature type="signal peptide" evidence="1">
    <location>
        <begin position="1"/>
        <end position="27"/>
    </location>
</feature>
<dbReference type="PANTHER" id="PTHR30535">
    <property type="entry name" value="VITAMIN B12-BINDING PROTEIN"/>
    <property type="match status" value="1"/>
</dbReference>
<dbReference type="KEGG" id="spl:Spea_3331"/>
<dbReference type="OrthoDB" id="9797736at2"/>
<dbReference type="AlphaFoldDB" id="A8H7V9"/>
<proteinExistence type="predicted"/>
<dbReference type="SUPFAM" id="SSF53807">
    <property type="entry name" value="Helical backbone' metal receptor"/>
    <property type="match status" value="1"/>
</dbReference>
<evidence type="ECO:0000313" key="4">
    <source>
        <dbReference type="Proteomes" id="UP000002608"/>
    </source>
</evidence>
<dbReference type="eggNOG" id="COG4558">
    <property type="taxonomic scope" value="Bacteria"/>
</dbReference>
<dbReference type="PANTHER" id="PTHR30535:SF4">
    <property type="entry name" value="HEMIN-BINDING PERIPLASMIC PROTEIN HMUT"/>
    <property type="match status" value="1"/>
</dbReference>
<evidence type="ECO:0000313" key="3">
    <source>
        <dbReference type="EMBL" id="ABV88646.1"/>
    </source>
</evidence>
<dbReference type="InterPro" id="IPR050902">
    <property type="entry name" value="ABC_Transporter_SBP"/>
</dbReference>
<accession>A8H7V9</accession>
<dbReference type="RefSeq" id="WP_012156545.1">
    <property type="nucleotide sequence ID" value="NC_009901.1"/>
</dbReference>
<dbReference type="PROSITE" id="PS50983">
    <property type="entry name" value="FE_B12_PBP"/>
    <property type="match status" value="1"/>
</dbReference>
<dbReference type="STRING" id="398579.Spea_3331"/>
<dbReference type="Gene3D" id="3.40.50.1980">
    <property type="entry name" value="Nitrogenase molybdenum iron protein domain"/>
    <property type="match status" value="2"/>
</dbReference>